<evidence type="ECO:0000256" key="2">
    <source>
        <dbReference type="ARBA" id="ARBA00012438"/>
    </source>
</evidence>
<gene>
    <name evidence="17" type="ORF">IPN91_15065</name>
</gene>
<protein>
    <recommendedName>
        <fullName evidence="3">Chemotaxis protein CheA</fullName>
        <ecNumber evidence="2">2.7.13.3</ecNumber>
    </recommendedName>
</protein>
<dbReference type="Pfam" id="PF01627">
    <property type="entry name" value="Hpt"/>
    <property type="match status" value="1"/>
</dbReference>
<evidence type="ECO:0000256" key="13">
    <source>
        <dbReference type="SAM" id="MobiDB-lite"/>
    </source>
</evidence>
<evidence type="ECO:0000256" key="11">
    <source>
        <dbReference type="ARBA" id="ARBA00035100"/>
    </source>
</evidence>
<dbReference type="CDD" id="cd00088">
    <property type="entry name" value="HPT"/>
    <property type="match status" value="1"/>
</dbReference>
<feature type="compositionally biased region" description="Pro residues" evidence="13">
    <location>
        <begin position="132"/>
        <end position="143"/>
    </location>
</feature>
<dbReference type="SMART" id="SM01231">
    <property type="entry name" value="H-kinase_dim"/>
    <property type="match status" value="1"/>
</dbReference>
<comment type="catalytic activity">
    <reaction evidence="1">
        <text>ATP + protein L-histidine = ADP + protein N-phospho-L-histidine.</text>
        <dbReference type="EC" id="2.7.13.3"/>
    </reaction>
</comment>
<dbReference type="InterPro" id="IPR004105">
    <property type="entry name" value="CheA-like_dim"/>
</dbReference>
<feature type="modified residue" description="Phosphohistidine" evidence="12">
    <location>
        <position position="48"/>
    </location>
</feature>
<proteinExistence type="predicted"/>
<dbReference type="InterPro" id="IPR005467">
    <property type="entry name" value="His_kinase_dom"/>
</dbReference>
<dbReference type="Gene3D" id="1.20.120.160">
    <property type="entry name" value="HPT domain"/>
    <property type="match status" value="1"/>
</dbReference>
<evidence type="ECO:0000256" key="12">
    <source>
        <dbReference type="PROSITE-ProRule" id="PRU00110"/>
    </source>
</evidence>
<evidence type="ECO:0000259" key="15">
    <source>
        <dbReference type="PROSITE" id="PS50851"/>
    </source>
</evidence>
<dbReference type="InterPro" id="IPR002545">
    <property type="entry name" value="CheW-lke_dom"/>
</dbReference>
<feature type="domain" description="Histidine kinase" evidence="14">
    <location>
        <begin position="354"/>
        <end position="557"/>
    </location>
</feature>
<dbReference type="InterPro" id="IPR004358">
    <property type="entry name" value="Sig_transdc_His_kin-like_C"/>
</dbReference>
<dbReference type="PANTHER" id="PTHR43395">
    <property type="entry name" value="SENSOR HISTIDINE KINASE CHEA"/>
    <property type="match status" value="1"/>
</dbReference>
<keyword evidence="5 12" id="KW-0597">Phosphoprotein</keyword>
<evidence type="ECO:0000259" key="16">
    <source>
        <dbReference type="PROSITE" id="PS50894"/>
    </source>
</evidence>
<dbReference type="InterPro" id="IPR003594">
    <property type="entry name" value="HATPase_dom"/>
</dbReference>
<dbReference type="Proteomes" id="UP000709959">
    <property type="component" value="Unassembled WGS sequence"/>
</dbReference>
<accession>A0A936F4X1</accession>
<dbReference type="SUPFAM" id="SSF47384">
    <property type="entry name" value="Homodimeric domain of signal transducing histidine kinase"/>
    <property type="match status" value="1"/>
</dbReference>
<dbReference type="SMART" id="SM00387">
    <property type="entry name" value="HATPase_c"/>
    <property type="match status" value="1"/>
</dbReference>
<evidence type="ECO:0000256" key="5">
    <source>
        <dbReference type="ARBA" id="ARBA00022553"/>
    </source>
</evidence>
<dbReference type="GO" id="GO:0006935">
    <property type="term" value="P:chemotaxis"/>
    <property type="evidence" value="ECO:0007669"/>
    <property type="project" value="UniProtKB-KW"/>
</dbReference>
<dbReference type="InterPro" id="IPR008207">
    <property type="entry name" value="Sig_transdc_His_kin_Hpt_dom"/>
</dbReference>
<dbReference type="InterPro" id="IPR036097">
    <property type="entry name" value="HisK_dim/P_sf"/>
</dbReference>
<dbReference type="CDD" id="cd16916">
    <property type="entry name" value="HATPase_CheA-like"/>
    <property type="match status" value="1"/>
</dbReference>
<evidence type="ECO:0000256" key="6">
    <source>
        <dbReference type="ARBA" id="ARBA00022679"/>
    </source>
</evidence>
<dbReference type="InterPro" id="IPR036061">
    <property type="entry name" value="CheW-like_dom_sf"/>
</dbReference>
<evidence type="ECO:0000256" key="9">
    <source>
        <dbReference type="ARBA" id="ARBA00022840"/>
    </source>
</evidence>
<dbReference type="PANTHER" id="PTHR43395:SF10">
    <property type="entry name" value="CHEMOTAXIS PROTEIN CHEA"/>
    <property type="match status" value="1"/>
</dbReference>
<dbReference type="Gene3D" id="1.10.287.560">
    <property type="entry name" value="Histidine kinase CheA-like, homodimeric domain"/>
    <property type="match status" value="1"/>
</dbReference>
<dbReference type="GO" id="GO:0000155">
    <property type="term" value="F:phosphorelay sensor kinase activity"/>
    <property type="evidence" value="ECO:0007669"/>
    <property type="project" value="InterPro"/>
</dbReference>
<keyword evidence="6" id="KW-0808">Transferase</keyword>
<dbReference type="SMART" id="SM00260">
    <property type="entry name" value="CheW"/>
    <property type="match status" value="1"/>
</dbReference>
<dbReference type="SUPFAM" id="SSF50341">
    <property type="entry name" value="CheW-like"/>
    <property type="match status" value="1"/>
</dbReference>
<evidence type="ECO:0000256" key="10">
    <source>
        <dbReference type="ARBA" id="ARBA00023012"/>
    </source>
</evidence>
<dbReference type="SMART" id="SM00073">
    <property type="entry name" value="HPT"/>
    <property type="match status" value="1"/>
</dbReference>
<dbReference type="PROSITE" id="PS50851">
    <property type="entry name" value="CHEW"/>
    <property type="match status" value="1"/>
</dbReference>
<dbReference type="Gene3D" id="3.30.565.10">
    <property type="entry name" value="Histidine kinase-like ATPase, C-terminal domain"/>
    <property type="match status" value="1"/>
</dbReference>
<dbReference type="GO" id="GO:0005737">
    <property type="term" value="C:cytoplasm"/>
    <property type="evidence" value="ECO:0007669"/>
    <property type="project" value="InterPro"/>
</dbReference>
<reference evidence="17 18" key="1">
    <citation type="submission" date="2020-10" db="EMBL/GenBank/DDBJ databases">
        <title>Connecting structure to function with the recovery of over 1000 high-quality activated sludge metagenome-assembled genomes encoding full-length rRNA genes using long-read sequencing.</title>
        <authorList>
            <person name="Singleton C.M."/>
            <person name="Petriglieri F."/>
            <person name="Kristensen J.M."/>
            <person name="Kirkegaard R.H."/>
            <person name="Michaelsen T.Y."/>
            <person name="Andersen M.H."/>
            <person name="Karst S.M."/>
            <person name="Dueholm M.S."/>
            <person name="Nielsen P.H."/>
            <person name="Albertsen M."/>
        </authorList>
    </citation>
    <scope>NUCLEOTIDE SEQUENCE [LARGE SCALE GENOMIC DNA]</scope>
    <source>
        <strain evidence="17">OdNE_18-Q3-R46-58_MAXAC.008</strain>
    </source>
</reference>
<dbReference type="GO" id="GO:0005524">
    <property type="term" value="F:ATP binding"/>
    <property type="evidence" value="ECO:0007669"/>
    <property type="project" value="UniProtKB-KW"/>
</dbReference>
<evidence type="ECO:0000259" key="14">
    <source>
        <dbReference type="PROSITE" id="PS50109"/>
    </source>
</evidence>
<dbReference type="PROSITE" id="PS50109">
    <property type="entry name" value="HIS_KIN"/>
    <property type="match status" value="1"/>
</dbReference>
<dbReference type="FunFam" id="3.30.565.10:FF:000016">
    <property type="entry name" value="Chemotaxis protein CheA, putative"/>
    <property type="match status" value="1"/>
</dbReference>
<sequence length="701" mass="76652">MSDAMAQFRDAFFEEATELADGMEATLLGMDLAAVEVEDLHTLFRAAHSIKGNAATFGFPEVAAFTHKLESTLEPVRQGTRAMTPDLRELMLQGVDLIRSHLHHARRGEALPAKEQQVQEALVARLQEDPASAPPAPPPPPGQAPVRSVAMQGGRGFSIRFEAPADSFRRGINLERLFRDLAKLGTLQIWPDLTRIPKVEDMDPEDCHLAWDIRLETAHPQIDVDDIFEFVAEGDNLRIQPLSPEGAVPSLGEILQTEAGVSPADIREALSQQKRLGELLVDMGKVKPEAVNKALDQQQKKRNQAEASTVRVATEKIDRLVNLVGELVITQAMLAQASQQSNTMLGEEQMSAALLQLDRQTRELQERVMGIRMVPVEMVFSRFPRMVHELGKQLGKDVELVMEGQATELDKTFIEMLVDPLTHLVRNAVDHGMEDKEERLKTGKPAMGTIALRASSRGGHIHIEVKDDGKGLNRDRIYQKALDRGLLQPGARPSDEELNLLIFEPGFSTVEQVSDLSGRGVGMDVVKQNVRALGGRIEVESQPGRGTLIRLVLPLTLAILDGLTVRVADETYVFPLASVLESFQTKGDDVQTVKGDREVISLRGEFIPVVRLQSLLAVGAGQSAAADRTLLVLVESEGRRAAMAVDELLGQQQVVIKSLETHYRRVEGISGATILGDGRVALILDVPGLMRLEAGAAAVGA</sequence>
<evidence type="ECO:0000313" key="17">
    <source>
        <dbReference type="EMBL" id="MBK8573901.1"/>
    </source>
</evidence>
<dbReference type="CDD" id="cd00731">
    <property type="entry name" value="CheA_reg"/>
    <property type="match status" value="1"/>
</dbReference>
<dbReference type="Pfam" id="PF01584">
    <property type="entry name" value="CheW"/>
    <property type="match status" value="1"/>
</dbReference>
<dbReference type="InterPro" id="IPR037006">
    <property type="entry name" value="CheA-like_homodim_sf"/>
</dbReference>
<evidence type="ECO:0000313" key="18">
    <source>
        <dbReference type="Proteomes" id="UP000709959"/>
    </source>
</evidence>
<dbReference type="SUPFAM" id="SSF55874">
    <property type="entry name" value="ATPase domain of HSP90 chaperone/DNA topoisomerase II/histidine kinase"/>
    <property type="match status" value="1"/>
</dbReference>
<evidence type="ECO:0000256" key="1">
    <source>
        <dbReference type="ARBA" id="ARBA00000085"/>
    </source>
</evidence>
<dbReference type="Pfam" id="PF02895">
    <property type="entry name" value="H-kinase_dim"/>
    <property type="match status" value="1"/>
</dbReference>
<keyword evidence="4" id="KW-0145">Chemotaxis</keyword>
<evidence type="ECO:0000256" key="4">
    <source>
        <dbReference type="ARBA" id="ARBA00022500"/>
    </source>
</evidence>
<evidence type="ECO:0000256" key="3">
    <source>
        <dbReference type="ARBA" id="ARBA00021495"/>
    </source>
</evidence>
<feature type="domain" description="HPt" evidence="16">
    <location>
        <begin position="1"/>
        <end position="105"/>
    </location>
</feature>
<dbReference type="Pfam" id="PF02518">
    <property type="entry name" value="HATPase_c"/>
    <property type="match status" value="1"/>
</dbReference>
<dbReference type="AlphaFoldDB" id="A0A936F4X1"/>
<dbReference type="InterPro" id="IPR051315">
    <property type="entry name" value="Bact_Chemotaxis_CheA"/>
</dbReference>
<keyword evidence="10" id="KW-0902">Two-component regulatory system</keyword>
<dbReference type="FunFam" id="2.30.30.40:FF:000048">
    <property type="entry name" value="Chemotaxis protein CheA, putative"/>
    <property type="match status" value="1"/>
</dbReference>
<feature type="region of interest" description="Disordered" evidence="13">
    <location>
        <begin position="127"/>
        <end position="148"/>
    </location>
</feature>
<keyword evidence="7" id="KW-0547">Nucleotide-binding</keyword>
<organism evidence="17 18">
    <name type="scientific">Candidatus Geothrix odensensis</name>
    <dbReference type="NCBI Taxonomy" id="2954440"/>
    <lineage>
        <taxon>Bacteria</taxon>
        <taxon>Pseudomonadati</taxon>
        <taxon>Acidobacteriota</taxon>
        <taxon>Holophagae</taxon>
        <taxon>Holophagales</taxon>
        <taxon>Holophagaceae</taxon>
        <taxon>Geothrix</taxon>
    </lineage>
</organism>
<dbReference type="Gene3D" id="2.30.30.40">
    <property type="entry name" value="SH3 Domains"/>
    <property type="match status" value="1"/>
</dbReference>
<comment type="caution">
    <text evidence="17">The sequence shown here is derived from an EMBL/GenBank/DDBJ whole genome shotgun (WGS) entry which is preliminary data.</text>
</comment>
<dbReference type="PROSITE" id="PS50894">
    <property type="entry name" value="HPT"/>
    <property type="match status" value="1"/>
</dbReference>
<comment type="function">
    <text evidence="11">Involved in the transmission of sensory signals from the chemoreceptors to the flagellar motors. CheA is autophosphorylated; it can transfer its phosphate group to either CheB or CheY.</text>
</comment>
<dbReference type="InterPro" id="IPR036890">
    <property type="entry name" value="HATPase_C_sf"/>
</dbReference>
<dbReference type="PRINTS" id="PR00344">
    <property type="entry name" value="BCTRLSENSOR"/>
</dbReference>
<evidence type="ECO:0000256" key="8">
    <source>
        <dbReference type="ARBA" id="ARBA00022777"/>
    </source>
</evidence>
<feature type="domain" description="CheW-like" evidence="15">
    <location>
        <begin position="559"/>
        <end position="695"/>
    </location>
</feature>
<dbReference type="SUPFAM" id="SSF47226">
    <property type="entry name" value="Histidine-containing phosphotransfer domain, HPT domain"/>
    <property type="match status" value="1"/>
</dbReference>
<evidence type="ECO:0000256" key="7">
    <source>
        <dbReference type="ARBA" id="ARBA00022741"/>
    </source>
</evidence>
<dbReference type="EMBL" id="JADKCH010000033">
    <property type="protein sequence ID" value="MBK8573901.1"/>
    <property type="molecule type" value="Genomic_DNA"/>
</dbReference>
<name>A0A936F4X1_9BACT</name>
<dbReference type="EC" id="2.7.13.3" evidence="2"/>
<dbReference type="InterPro" id="IPR036641">
    <property type="entry name" value="HPT_dom_sf"/>
</dbReference>
<keyword evidence="9" id="KW-0067">ATP-binding</keyword>
<keyword evidence="8" id="KW-0418">Kinase</keyword>